<dbReference type="PROSITE" id="PS50109">
    <property type="entry name" value="HIS_KIN"/>
    <property type="match status" value="1"/>
</dbReference>
<dbReference type="EC" id="2.7.13.3" evidence="3"/>
<comment type="subcellular location">
    <subcellularLocation>
        <location evidence="2">Membrane</location>
    </subcellularLocation>
</comment>
<gene>
    <name evidence="14" type="ORF">HZU72_00325</name>
</gene>
<keyword evidence="15" id="KW-1185">Reference proteome</keyword>
<dbReference type="Gene3D" id="1.10.287.130">
    <property type="match status" value="1"/>
</dbReference>
<dbReference type="Pfam" id="PF00672">
    <property type="entry name" value="HAMP"/>
    <property type="match status" value="1"/>
</dbReference>
<evidence type="ECO:0000313" key="15">
    <source>
        <dbReference type="Proteomes" id="UP000520876"/>
    </source>
</evidence>
<organism evidence="14 15">
    <name type="scientific">Vreelandella sedimenti</name>
    <dbReference type="NCBI Taxonomy" id="2729618"/>
    <lineage>
        <taxon>Bacteria</taxon>
        <taxon>Pseudomonadati</taxon>
        <taxon>Pseudomonadota</taxon>
        <taxon>Gammaproteobacteria</taxon>
        <taxon>Oceanospirillales</taxon>
        <taxon>Halomonadaceae</taxon>
        <taxon>Vreelandella</taxon>
    </lineage>
</organism>
<dbReference type="PANTHER" id="PTHR45436">
    <property type="entry name" value="SENSOR HISTIDINE KINASE YKOH"/>
    <property type="match status" value="1"/>
</dbReference>
<dbReference type="PROSITE" id="PS50885">
    <property type="entry name" value="HAMP"/>
    <property type="match status" value="1"/>
</dbReference>
<dbReference type="SUPFAM" id="SSF55874">
    <property type="entry name" value="ATPase domain of HSP90 chaperone/DNA topoisomerase II/histidine kinase"/>
    <property type="match status" value="1"/>
</dbReference>
<dbReference type="InterPro" id="IPR004358">
    <property type="entry name" value="Sig_transdc_His_kin-like_C"/>
</dbReference>
<keyword evidence="5" id="KW-0808">Transferase</keyword>
<dbReference type="SMART" id="SM00387">
    <property type="entry name" value="HATPase_c"/>
    <property type="match status" value="1"/>
</dbReference>
<dbReference type="Pfam" id="PF02518">
    <property type="entry name" value="HATPase_c"/>
    <property type="match status" value="1"/>
</dbReference>
<accession>A0A7Z0N3E6</accession>
<dbReference type="InterPro" id="IPR003661">
    <property type="entry name" value="HisK_dim/P_dom"/>
</dbReference>
<comment type="catalytic activity">
    <reaction evidence="1">
        <text>ATP + protein L-histidine = ADP + protein N-phospho-L-histidine.</text>
        <dbReference type="EC" id="2.7.13.3"/>
    </reaction>
</comment>
<evidence type="ECO:0000256" key="5">
    <source>
        <dbReference type="ARBA" id="ARBA00022679"/>
    </source>
</evidence>
<evidence type="ECO:0000313" key="14">
    <source>
        <dbReference type="EMBL" id="NYT70875.1"/>
    </source>
</evidence>
<keyword evidence="4" id="KW-0597">Phosphoprotein</keyword>
<evidence type="ECO:0000256" key="1">
    <source>
        <dbReference type="ARBA" id="ARBA00000085"/>
    </source>
</evidence>
<evidence type="ECO:0000256" key="4">
    <source>
        <dbReference type="ARBA" id="ARBA00022553"/>
    </source>
</evidence>
<proteinExistence type="predicted"/>
<feature type="transmembrane region" description="Helical" evidence="11">
    <location>
        <begin position="188"/>
        <end position="210"/>
    </location>
</feature>
<evidence type="ECO:0000256" key="7">
    <source>
        <dbReference type="ARBA" id="ARBA00022777"/>
    </source>
</evidence>
<keyword evidence="9" id="KW-0902">Two-component regulatory system</keyword>
<dbReference type="SMART" id="SM00304">
    <property type="entry name" value="HAMP"/>
    <property type="match status" value="1"/>
</dbReference>
<keyword evidence="6 11" id="KW-0812">Transmembrane</keyword>
<dbReference type="Gene3D" id="3.30.565.10">
    <property type="entry name" value="Histidine kinase-like ATPase, C-terminal domain"/>
    <property type="match status" value="1"/>
</dbReference>
<keyword evidence="10 11" id="KW-0472">Membrane</keyword>
<dbReference type="InterPro" id="IPR003660">
    <property type="entry name" value="HAMP_dom"/>
</dbReference>
<dbReference type="Pfam" id="PF00512">
    <property type="entry name" value="HisKA"/>
    <property type="match status" value="1"/>
</dbReference>
<sequence>MSLGQSLRRTYRSLFARIVFVYLVSMIALSTTTTLVAVDQFNQLGREWLQRNEIDMAHHLTRVLQDSLDDGVDAPSTRAAVEQVMTINPALSLYALDTDGTVVGAYGPDRCGLGRRIDRGAIDELLSDMPMLPVYADMPCRGDEGVFSVAPITYGPQQQSGYLMVQLEANTDVSMANIWQTSSISRTLLIAGCVALALTLAVGLALFAFLTRRFSRLTRTVQHFAEGDYRQRSPESIDDEIGRVGRAFNDMAATIEAQVEALHDTDRQRRELIANLSHEFRTPMTSLLGYAKQLDRRPLDDETRSGLDAIRANVERLAQLADQLSQMSRANIAGRPLCPSTFSFAELANDILGKFHPRALEKGIELRVENQAAIAEVSADIELIDHALTNMVDNAITATNTGGTVSIRILEFDDARLKIGVRDTGVGIPEKEIPLISQRFYRTTVGRERGEGTGLGLAIVSEVLKRHESQLVIESKPGKGTCIWFTLPRTILDERSIHPS</sequence>
<evidence type="ECO:0000256" key="9">
    <source>
        <dbReference type="ARBA" id="ARBA00023012"/>
    </source>
</evidence>
<dbReference type="GO" id="GO:0005886">
    <property type="term" value="C:plasma membrane"/>
    <property type="evidence" value="ECO:0007669"/>
    <property type="project" value="TreeGrafter"/>
</dbReference>
<evidence type="ECO:0000256" key="6">
    <source>
        <dbReference type="ARBA" id="ARBA00022692"/>
    </source>
</evidence>
<evidence type="ECO:0000259" key="12">
    <source>
        <dbReference type="PROSITE" id="PS50109"/>
    </source>
</evidence>
<feature type="transmembrane region" description="Helical" evidence="11">
    <location>
        <begin position="14"/>
        <end position="38"/>
    </location>
</feature>
<keyword evidence="7 14" id="KW-0418">Kinase</keyword>
<dbReference type="RefSeq" id="WP_180089522.1">
    <property type="nucleotide sequence ID" value="NZ_CAXAZJ010000001.1"/>
</dbReference>
<dbReference type="PANTHER" id="PTHR45436:SF5">
    <property type="entry name" value="SENSOR HISTIDINE KINASE TRCS"/>
    <property type="match status" value="1"/>
</dbReference>
<dbReference type="CDD" id="cd00075">
    <property type="entry name" value="HATPase"/>
    <property type="match status" value="1"/>
</dbReference>
<keyword evidence="8 11" id="KW-1133">Transmembrane helix</keyword>
<dbReference type="SUPFAM" id="SSF158472">
    <property type="entry name" value="HAMP domain-like"/>
    <property type="match status" value="1"/>
</dbReference>
<dbReference type="InterPro" id="IPR005467">
    <property type="entry name" value="His_kinase_dom"/>
</dbReference>
<protein>
    <recommendedName>
        <fullName evidence="3">histidine kinase</fullName>
        <ecNumber evidence="3">2.7.13.3</ecNumber>
    </recommendedName>
</protein>
<dbReference type="EMBL" id="JACCGK010000001">
    <property type="protein sequence ID" value="NYT70875.1"/>
    <property type="molecule type" value="Genomic_DNA"/>
</dbReference>
<name>A0A7Z0N3E6_9GAMM</name>
<evidence type="ECO:0000256" key="2">
    <source>
        <dbReference type="ARBA" id="ARBA00004370"/>
    </source>
</evidence>
<dbReference type="Gene3D" id="6.10.340.10">
    <property type="match status" value="1"/>
</dbReference>
<dbReference type="InterPro" id="IPR050428">
    <property type="entry name" value="TCS_sensor_his_kinase"/>
</dbReference>
<dbReference type="CDD" id="cd00082">
    <property type="entry name" value="HisKA"/>
    <property type="match status" value="1"/>
</dbReference>
<evidence type="ECO:0000256" key="11">
    <source>
        <dbReference type="SAM" id="Phobius"/>
    </source>
</evidence>
<feature type="domain" description="HAMP" evidence="13">
    <location>
        <begin position="208"/>
        <end position="260"/>
    </location>
</feature>
<evidence type="ECO:0000256" key="8">
    <source>
        <dbReference type="ARBA" id="ARBA00022989"/>
    </source>
</evidence>
<evidence type="ECO:0000259" key="13">
    <source>
        <dbReference type="PROSITE" id="PS50885"/>
    </source>
</evidence>
<dbReference type="CDD" id="cd06225">
    <property type="entry name" value="HAMP"/>
    <property type="match status" value="1"/>
</dbReference>
<dbReference type="SUPFAM" id="SSF47384">
    <property type="entry name" value="Homodimeric domain of signal transducing histidine kinase"/>
    <property type="match status" value="1"/>
</dbReference>
<dbReference type="SMART" id="SM00388">
    <property type="entry name" value="HisKA"/>
    <property type="match status" value="1"/>
</dbReference>
<reference evidence="14 15" key="1">
    <citation type="submission" date="2020-07" db="EMBL/GenBank/DDBJ databases">
        <title>Halomonas sp. QX-2 draft genome sequence.</title>
        <authorList>
            <person name="Qiu X."/>
        </authorList>
    </citation>
    <scope>NUCLEOTIDE SEQUENCE [LARGE SCALE GENOMIC DNA]</scope>
    <source>
        <strain evidence="14 15">QX-2</strain>
    </source>
</reference>
<evidence type="ECO:0000256" key="3">
    <source>
        <dbReference type="ARBA" id="ARBA00012438"/>
    </source>
</evidence>
<dbReference type="InterPro" id="IPR003594">
    <property type="entry name" value="HATPase_dom"/>
</dbReference>
<dbReference type="InterPro" id="IPR036097">
    <property type="entry name" value="HisK_dim/P_sf"/>
</dbReference>
<evidence type="ECO:0000256" key="10">
    <source>
        <dbReference type="ARBA" id="ARBA00023136"/>
    </source>
</evidence>
<feature type="domain" description="Histidine kinase" evidence="12">
    <location>
        <begin position="275"/>
        <end position="491"/>
    </location>
</feature>
<comment type="caution">
    <text evidence="14">The sequence shown here is derived from an EMBL/GenBank/DDBJ whole genome shotgun (WGS) entry which is preliminary data.</text>
</comment>
<dbReference type="AlphaFoldDB" id="A0A7Z0N3E6"/>
<dbReference type="PRINTS" id="PR00344">
    <property type="entry name" value="BCTRLSENSOR"/>
</dbReference>
<dbReference type="GO" id="GO:0000155">
    <property type="term" value="F:phosphorelay sensor kinase activity"/>
    <property type="evidence" value="ECO:0007669"/>
    <property type="project" value="InterPro"/>
</dbReference>
<dbReference type="Proteomes" id="UP000520876">
    <property type="component" value="Unassembled WGS sequence"/>
</dbReference>
<dbReference type="InterPro" id="IPR036890">
    <property type="entry name" value="HATPase_C_sf"/>
</dbReference>